<dbReference type="PANTHER" id="PTHR21152">
    <property type="entry name" value="AMINOTRANSFERASE CLASS V"/>
    <property type="match status" value="1"/>
</dbReference>
<comment type="catalytic activity">
    <reaction evidence="15">
        <text>O-phospho-L-serine + 2-oxoglutarate = 3-phosphooxypyruvate + L-glutamate</text>
        <dbReference type="Rhea" id="RHEA:14329"/>
        <dbReference type="ChEBI" id="CHEBI:16810"/>
        <dbReference type="ChEBI" id="CHEBI:18110"/>
        <dbReference type="ChEBI" id="CHEBI:29985"/>
        <dbReference type="ChEBI" id="CHEBI:57524"/>
        <dbReference type="EC" id="2.6.1.52"/>
    </reaction>
</comment>
<evidence type="ECO:0000256" key="9">
    <source>
        <dbReference type="ARBA" id="ARBA00022679"/>
    </source>
</evidence>
<dbReference type="GO" id="GO:0004648">
    <property type="term" value="F:O-phospho-L-serine:2-oxoglutarate aminotransferase activity"/>
    <property type="evidence" value="ECO:0007669"/>
    <property type="project" value="UniProtKB-EC"/>
</dbReference>
<evidence type="ECO:0000256" key="10">
    <source>
        <dbReference type="ARBA" id="ARBA00022898"/>
    </source>
</evidence>
<evidence type="ECO:0000259" key="16">
    <source>
        <dbReference type="Pfam" id="PF00266"/>
    </source>
</evidence>
<comment type="catalytic activity">
    <reaction evidence="14">
        <text>4-(phosphooxy)-L-threonine + 2-oxoglutarate = (R)-3-hydroxy-2-oxo-4-phosphooxybutanoate + L-glutamate</text>
        <dbReference type="Rhea" id="RHEA:16573"/>
        <dbReference type="ChEBI" id="CHEBI:16810"/>
        <dbReference type="ChEBI" id="CHEBI:29985"/>
        <dbReference type="ChEBI" id="CHEBI:58452"/>
        <dbReference type="ChEBI" id="CHEBI:58538"/>
        <dbReference type="EC" id="2.6.1.52"/>
    </reaction>
</comment>
<keyword evidence="9 17" id="KW-0808">Transferase</keyword>
<dbReference type="InterPro" id="IPR015422">
    <property type="entry name" value="PyrdxlP-dep_Trfase_small"/>
</dbReference>
<dbReference type="InterPro" id="IPR015424">
    <property type="entry name" value="PyrdxlP-dep_Trfase"/>
</dbReference>
<dbReference type="PIRSF" id="PIRSF000525">
    <property type="entry name" value="SerC"/>
    <property type="match status" value="1"/>
</dbReference>
<name>A0A511JD11_9CELL</name>
<dbReference type="GO" id="GO:0004760">
    <property type="term" value="F:L-serine-pyruvate transaminase activity"/>
    <property type="evidence" value="ECO:0007669"/>
    <property type="project" value="TreeGrafter"/>
</dbReference>
<evidence type="ECO:0000256" key="5">
    <source>
        <dbReference type="ARBA" id="ARBA00013030"/>
    </source>
</evidence>
<reference evidence="17 18" key="1">
    <citation type="submission" date="2019-07" db="EMBL/GenBank/DDBJ databases">
        <title>Whole genome shotgun sequence of Cellulomonas composti NBRC 100758.</title>
        <authorList>
            <person name="Hosoyama A."/>
            <person name="Uohara A."/>
            <person name="Ohji S."/>
            <person name="Ichikawa N."/>
        </authorList>
    </citation>
    <scope>NUCLEOTIDE SEQUENCE [LARGE SCALE GENOMIC DNA]</scope>
    <source>
        <strain evidence="17 18">NBRC 100758</strain>
    </source>
</reference>
<dbReference type="InterPro" id="IPR022278">
    <property type="entry name" value="Pser_aminoTfrase"/>
</dbReference>
<dbReference type="GO" id="GO:0019265">
    <property type="term" value="P:glycine biosynthetic process, by transamination of glyoxylate"/>
    <property type="evidence" value="ECO:0007669"/>
    <property type="project" value="TreeGrafter"/>
</dbReference>
<dbReference type="PANTHER" id="PTHR21152:SF40">
    <property type="entry name" value="ALANINE--GLYOXYLATE AMINOTRANSFERASE"/>
    <property type="match status" value="1"/>
</dbReference>
<dbReference type="Gene3D" id="3.90.1150.10">
    <property type="entry name" value="Aspartate Aminotransferase, domain 1"/>
    <property type="match status" value="1"/>
</dbReference>
<evidence type="ECO:0000256" key="8">
    <source>
        <dbReference type="ARBA" id="ARBA00022605"/>
    </source>
</evidence>
<evidence type="ECO:0000256" key="13">
    <source>
        <dbReference type="ARBA" id="ARBA00031421"/>
    </source>
</evidence>
<evidence type="ECO:0000256" key="1">
    <source>
        <dbReference type="ARBA" id="ARBA00001933"/>
    </source>
</evidence>
<evidence type="ECO:0000256" key="3">
    <source>
        <dbReference type="ARBA" id="ARBA00005099"/>
    </source>
</evidence>
<dbReference type="Pfam" id="PF00266">
    <property type="entry name" value="Aminotran_5"/>
    <property type="match status" value="1"/>
</dbReference>
<evidence type="ECO:0000313" key="17">
    <source>
        <dbReference type="EMBL" id="GEL95836.1"/>
    </source>
</evidence>
<dbReference type="EMBL" id="BJWG01000012">
    <property type="protein sequence ID" value="GEL95836.1"/>
    <property type="molecule type" value="Genomic_DNA"/>
</dbReference>
<dbReference type="NCBIfam" id="TIGR01366">
    <property type="entry name" value="serC_3"/>
    <property type="match status" value="1"/>
</dbReference>
<comment type="caution">
    <text evidence="17">The sequence shown here is derived from an EMBL/GenBank/DDBJ whole genome shotgun (WGS) entry which is preliminary data.</text>
</comment>
<keyword evidence="6" id="KW-0963">Cytoplasm</keyword>
<comment type="similarity">
    <text evidence="4">Belongs to the class-V pyridoxal-phosphate-dependent aminotransferase family. SerC subfamily.</text>
</comment>
<evidence type="ECO:0000256" key="2">
    <source>
        <dbReference type="ARBA" id="ARBA00003483"/>
    </source>
</evidence>
<dbReference type="Proteomes" id="UP000321720">
    <property type="component" value="Unassembled WGS sequence"/>
</dbReference>
<evidence type="ECO:0000256" key="12">
    <source>
        <dbReference type="ARBA" id="ARBA00023299"/>
    </source>
</evidence>
<evidence type="ECO:0000256" key="14">
    <source>
        <dbReference type="ARBA" id="ARBA00047630"/>
    </source>
</evidence>
<keyword evidence="8" id="KW-0028">Amino-acid biosynthesis</keyword>
<feature type="domain" description="Aminotransferase class V" evidence="16">
    <location>
        <begin position="149"/>
        <end position="339"/>
    </location>
</feature>
<dbReference type="InterPro" id="IPR006272">
    <property type="entry name" value="Pser_aminoTfrase_mycobac"/>
</dbReference>
<keyword evidence="11" id="KW-0664">Pyridoxine biosynthesis</keyword>
<proteinExistence type="inferred from homology"/>
<evidence type="ECO:0000256" key="11">
    <source>
        <dbReference type="ARBA" id="ARBA00023096"/>
    </source>
</evidence>
<comment type="cofactor">
    <cofactor evidence="1">
        <name>pyridoxal 5'-phosphate</name>
        <dbReference type="ChEBI" id="CHEBI:597326"/>
    </cofactor>
</comment>
<evidence type="ECO:0000313" key="18">
    <source>
        <dbReference type="Proteomes" id="UP000321720"/>
    </source>
</evidence>
<keyword evidence="7 17" id="KW-0032">Aminotransferase</keyword>
<sequence length="381" mass="40105">MLALDDVGPYPRDVPITIPADLLPVDGRFGSGPSKIRPEQVDALASVGRTLLGTSHRQAPVRGVVARVRAGLTELLGLPDGYEIALGNGGSTLFWDVATCCLVERRAAHGVFGEFSAKFAAATTAAPFLDESVVTSAPPGGVAVPAPHDDVDVYAWPQNETSTGTMAPVSRVADNGLVVVDATSAAGGLDVEVAQTDVYYFAPQKSFASDGGLWLAALSPAAVERAARVEPTRWVPESLSLTTAITNSRLDQTLNTPAIATLVLLAEQLDWMLENGGLAWAAGRSAQSSGHVYRWAQEREWATPFVPDPADRSAVVATIDLAPEVSAPTVASVLRAHGVVDVEPYRKLGRNQLRIAVYPAVDPQDVVALTACIDHVVAHLV</sequence>
<comment type="function">
    <text evidence="2">Catalyzes the reversible conversion of 3-phosphohydroxypyruvate to phosphoserine and of 3-hydroxy-2-oxo-4-phosphonooxybutanoate to phosphohydroxythreonine.</text>
</comment>
<evidence type="ECO:0000256" key="7">
    <source>
        <dbReference type="ARBA" id="ARBA00022576"/>
    </source>
</evidence>
<keyword evidence="18" id="KW-1185">Reference proteome</keyword>
<dbReference type="GO" id="GO:0008453">
    <property type="term" value="F:alanine-glyoxylate transaminase activity"/>
    <property type="evidence" value="ECO:0007669"/>
    <property type="project" value="TreeGrafter"/>
</dbReference>
<dbReference type="InterPro" id="IPR000192">
    <property type="entry name" value="Aminotrans_V_dom"/>
</dbReference>
<comment type="pathway">
    <text evidence="3">Amino-acid biosynthesis; L-serine biosynthesis; L-serine from 3-phospho-D-glycerate: step 2/3.</text>
</comment>
<gene>
    <name evidence="17" type="ORF">CCO02nite_24940</name>
</gene>
<protein>
    <recommendedName>
        <fullName evidence="5">phosphoserine transaminase</fullName>
        <ecNumber evidence="5">2.6.1.52</ecNumber>
    </recommendedName>
    <alternativeName>
        <fullName evidence="13">Phosphohydroxythreonine aminotransferase</fullName>
    </alternativeName>
</protein>
<dbReference type="SUPFAM" id="SSF53383">
    <property type="entry name" value="PLP-dependent transferases"/>
    <property type="match status" value="1"/>
</dbReference>
<evidence type="ECO:0000256" key="4">
    <source>
        <dbReference type="ARBA" id="ARBA00006904"/>
    </source>
</evidence>
<keyword evidence="12" id="KW-0718">Serine biosynthesis</keyword>
<dbReference type="GO" id="GO:0006564">
    <property type="term" value="P:L-serine biosynthetic process"/>
    <property type="evidence" value="ECO:0007669"/>
    <property type="project" value="UniProtKB-KW"/>
</dbReference>
<dbReference type="InterPro" id="IPR015421">
    <property type="entry name" value="PyrdxlP-dep_Trfase_major"/>
</dbReference>
<dbReference type="AlphaFoldDB" id="A0A511JD11"/>
<evidence type="ECO:0000256" key="15">
    <source>
        <dbReference type="ARBA" id="ARBA00049007"/>
    </source>
</evidence>
<dbReference type="EC" id="2.6.1.52" evidence="5"/>
<keyword evidence="10" id="KW-0663">Pyridoxal phosphate</keyword>
<dbReference type="GO" id="GO:0008615">
    <property type="term" value="P:pyridoxine biosynthetic process"/>
    <property type="evidence" value="ECO:0007669"/>
    <property type="project" value="UniProtKB-KW"/>
</dbReference>
<organism evidence="17 18">
    <name type="scientific">Cellulomonas composti</name>
    <dbReference type="NCBI Taxonomy" id="266130"/>
    <lineage>
        <taxon>Bacteria</taxon>
        <taxon>Bacillati</taxon>
        <taxon>Actinomycetota</taxon>
        <taxon>Actinomycetes</taxon>
        <taxon>Micrococcales</taxon>
        <taxon>Cellulomonadaceae</taxon>
        <taxon>Cellulomonas</taxon>
    </lineage>
</organism>
<accession>A0A511JD11</accession>
<dbReference type="UniPathway" id="UPA00135">
    <property type="reaction ID" value="UER00197"/>
</dbReference>
<evidence type="ECO:0000256" key="6">
    <source>
        <dbReference type="ARBA" id="ARBA00022490"/>
    </source>
</evidence>
<dbReference type="Gene3D" id="3.40.640.10">
    <property type="entry name" value="Type I PLP-dependent aspartate aminotransferase-like (Major domain)"/>
    <property type="match status" value="1"/>
</dbReference>